<name>A0ABD3C5D9_9LAMI</name>
<comment type="catalytic activity">
    <reaction evidence="1">
        <text>S-ubiquitinyl-[E2 ubiquitin-conjugating enzyme]-L-cysteine + [acceptor protein]-L-lysine = [E2 ubiquitin-conjugating enzyme]-L-cysteine + N(6)-ubiquitinyl-[acceptor protein]-L-lysine.</text>
        <dbReference type="EC" id="2.3.2.27"/>
    </reaction>
</comment>
<dbReference type="GO" id="GO:0061630">
    <property type="term" value="F:ubiquitin protein ligase activity"/>
    <property type="evidence" value="ECO:0007669"/>
    <property type="project" value="UniProtKB-EC"/>
</dbReference>
<evidence type="ECO:0000256" key="5">
    <source>
        <dbReference type="ARBA" id="ARBA00022723"/>
    </source>
</evidence>
<evidence type="ECO:0000256" key="3">
    <source>
        <dbReference type="ARBA" id="ARBA00012483"/>
    </source>
</evidence>
<dbReference type="SMART" id="SM00184">
    <property type="entry name" value="RING"/>
    <property type="match status" value="1"/>
</dbReference>
<evidence type="ECO:0000256" key="7">
    <source>
        <dbReference type="ARBA" id="ARBA00022786"/>
    </source>
</evidence>
<reference evidence="12" key="1">
    <citation type="journal article" date="2024" name="IScience">
        <title>Strigolactones Initiate the Formation of Haustorium-like Structures in Castilleja.</title>
        <authorList>
            <person name="Buerger M."/>
            <person name="Peterson D."/>
            <person name="Chory J."/>
        </authorList>
    </citation>
    <scope>NUCLEOTIDE SEQUENCE [LARGE SCALE GENOMIC DNA]</scope>
</reference>
<evidence type="ECO:0000256" key="1">
    <source>
        <dbReference type="ARBA" id="ARBA00000900"/>
    </source>
</evidence>
<keyword evidence="7" id="KW-0833">Ubl conjugation pathway</keyword>
<dbReference type="PANTHER" id="PTHR22937:SF65">
    <property type="entry name" value="E3 UBIQUITIN-PROTEIN LIGASE ARK2C"/>
    <property type="match status" value="1"/>
</dbReference>
<dbReference type="InterPro" id="IPR045191">
    <property type="entry name" value="MBR1/2-like"/>
</dbReference>
<dbReference type="Gene3D" id="3.30.40.10">
    <property type="entry name" value="Zinc/RING finger domain, C3HC4 (zinc finger)"/>
    <property type="match status" value="1"/>
</dbReference>
<dbReference type="InterPro" id="IPR013083">
    <property type="entry name" value="Znf_RING/FYVE/PHD"/>
</dbReference>
<evidence type="ECO:0000256" key="6">
    <source>
        <dbReference type="ARBA" id="ARBA00022771"/>
    </source>
</evidence>
<evidence type="ECO:0000256" key="8">
    <source>
        <dbReference type="ARBA" id="ARBA00022833"/>
    </source>
</evidence>
<keyword evidence="12" id="KW-1185">Reference proteome</keyword>
<keyword evidence="8" id="KW-0862">Zinc</keyword>
<protein>
    <recommendedName>
        <fullName evidence="3">RING-type E3 ubiquitin transferase</fullName>
        <ecNumber evidence="3">2.3.2.27</ecNumber>
    </recommendedName>
</protein>
<evidence type="ECO:0000259" key="10">
    <source>
        <dbReference type="PROSITE" id="PS50089"/>
    </source>
</evidence>
<evidence type="ECO:0000313" key="11">
    <source>
        <dbReference type="EMBL" id="KAL3624772.1"/>
    </source>
</evidence>
<sequence length="213" mass="24956">MAAFTSLAVNNAYYDNRFTSQSLHHHYPIQNEAIFGYIHAGYTLMYSQYWVPLYYLQYQPQSCDVSWILNAQDDEEEEDREESNDYHQFMPCDDESLILNAQEDEEEEIELSEEELREWDLLDGELVFYDASDDDDGLSEDTVTKHLKTRDHDHHQLSGDSAEICVVCQDCLFQEDEKIATLDCGHDFHMECIKSWLMVKNNCPLCKEIGIRL</sequence>
<dbReference type="EC" id="2.3.2.27" evidence="3"/>
<dbReference type="AlphaFoldDB" id="A0ABD3C5D9"/>
<dbReference type="EMBL" id="JAVIJP010000053">
    <property type="protein sequence ID" value="KAL3624772.1"/>
    <property type="molecule type" value="Genomic_DNA"/>
</dbReference>
<keyword evidence="6 9" id="KW-0863">Zinc-finger</keyword>
<comment type="caution">
    <text evidence="11">The sequence shown here is derived from an EMBL/GenBank/DDBJ whole genome shotgun (WGS) entry which is preliminary data.</text>
</comment>
<organism evidence="11 12">
    <name type="scientific">Castilleja foliolosa</name>
    <dbReference type="NCBI Taxonomy" id="1961234"/>
    <lineage>
        <taxon>Eukaryota</taxon>
        <taxon>Viridiplantae</taxon>
        <taxon>Streptophyta</taxon>
        <taxon>Embryophyta</taxon>
        <taxon>Tracheophyta</taxon>
        <taxon>Spermatophyta</taxon>
        <taxon>Magnoliopsida</taxon>
        <taxon>eudicotyledons</taxon>
        <taxon>Gunneridae</taxon>
        <taxon>Pentapetalae</taxon>
        <taxon>asterids</taxon>
        <taxon>lamiids</taxon>
        <taxon>Lamiales</taxon>
        <taxon>Orobanchaceae</taxon>
        <taxon>Pedicularideae</taxon>
        <taxon>Castillejinae</taxon>
        <taxon>Castilleja</taxon>
    </lineage>
</organism>
<dbReference type="InterPro" id="IPR001841">
    <property type="entry name" value="Znf_RING"/>
</dbReference>
<dbReference type="GO" id="GO:0008270">
    <property type="term" value="F:zinc ion binding"/>
    <property type="evidence" value="ECO:0007669"/>
    <property type="project" value="UniProtKB-KW"/>
</dbReference>
<comment type="pathway">
    <text evidence="2">Protein modification; protein ubiquitination.</text>
</comment>
<accession>A0ABD3C5D9</accession>
<dbReference type="InterPro" id="IPR024766">
    <property type="entry name" value="Znf_RING_H2"/>
</dbReference>
<proteinExistence type="predicted"/>
<evidence type="ECO:0000256" key="4">
    <source>
        <dbReference type="ARBA" id="ARBA00022679"/>
    </source>
</evidence>
<dbReference type="PANTHER" id="PTHR22937">
    <property type="entry name" value="E3 UBIQUITIN-PROTEIN LIGASE RNF165"/>
    <property type="match status" value="1"/>
</dbReference>
<evidence type="ECO:0000313" key="12">
    <source>
        <dbReference type="Proteomes" id="UP001632038"/>
    </source>
</evidence>
<evidence type="ECO:0000256" key="2">
    <source>
        <dbReference type="ARBA" id="ARBA00004906"/>
    </source>
</evidence>
<dbReference type="PROSITE" id="PS50089">
    <property type="entry name" value="ZF_RING_2"/>
    <property type="match status" value="1"/>
</dbReference>
<dbReference type="Proteomes" id="UP001632038">
    <property type="component" value="Unassembled WGS sequence"/>
</dbReference>
<dbReference type="SUPFAM" id="SSF57850">
    <property type="entry name" value="RING/U-box"/>
    <property type="match status" value="1"/>
</dbReference>
<evidence type="ECO:0000256" key="9">
    <source>
        <dbReference type="PROSITE-ProRule" id="PRU00175"/>
    </source>
</evidence>
<keyword evidence="4" id="KW-0808">Transferase</keyword>
<keyword evidence="5" id="KW-0479">Metal-binding</keyword>
<feature type="domain" description="RING-type" evidence="10">
    <location>
        <begin position="165"/>
        <end position="207"/>
    </location>
</feature>
<gene>
    <name evidence="11" type="ORF">CASFOL_031440</name>
</gene>
<dbReference type="Pfam" id="PF12678">
    <property type="entry name" value="zf-rbx1"/>
    <property type="match status" value="1"/>
</dbReference>